<evidence type="ECO:0000256" key="2">
    <source>
        <dbReference type="ARBA" id="ARBA00001947"/>
    </source>
</evidence>
<keyword evidence="7" id="KW-0862">Zinc</keyword>
<comment type="catalytic activity">
    <reaction evidence="11">
        <text>a 5'-end NAD(+)-phospho-ribonucleoside in mRNA + H2O = a 5'-end phospho-adenosine-phospho-ribonucleoside in mRNA + beta-nicotinamide D-ribonucleotide + 2 H(+)</text>
        <dbReference type="Rhea" id="RHEA:60876"/>
        <dbReference type="Rhea" id="RHEA-COMP:15698"/>
        <dbReference type="Rhea" id="RHEA-COMP:15719"/>
        <dbReference type="ChEBI" id="CHEBI:14649"/>
        <dbReference type="ChEBI" id="CHEBI:15377"/>
        <dbReference type="ChEBI" id="CHEBI:15378"/>
        <dbReference type="ChEBI" id="CHEBI:144029"/>
        <dbReference type="ChEBI" id="CHEBI:144051"/>
    </reaction>
    <physiologicalReaction direction="left-to-right" evidence="11">
        <dbReference type="Rhea" id="RHEA:60877"/>
    </physiologicalReaction>
</comment>
<dbReference type="EC" id="3.6.1.22" evidence="4"/>
<dbReference type="PRINTS" id="PR00502">
    <property type="entry name" value="NUDIXFAMILY"/>
</dbReference>
<dbReference type="PANTHER" id="PTHR42904">
    <property type="entry name" value="NUDIX HYDROLASE, NUDC SUBFAMILY"/>
    <property type="match status" value="1"/>
</dbReference>
<comment type="cofactor">
    <cofactor evidence="1">
        <name>Mg(2+)</name>
        <dbReference type="ChEBI" id="CHEBI:18420"/>
    </cofactor>
</comment>
<dbReference type="NCBIfam" id="NF001299">
    <property type="entry name" value="PRK00241.1"/>
    <property type="match status" value="1"/>
</dbReference>
<comment type="caution">
    <text evidence="14">The sequence shown here is derived from an EMBL/GenBank/DDBJ whole genome shotgun (WGS) entry which is preliminary data.</text>
</comment>
<evidence type="ECO:0000256" key="4">
    <source>
        <dbReference type="ARBA" id="ARBA00012381"/>
    </source>
</evidence>
<dbReference type="Gene3D" id="3.90.79.20">
    <property type="match status" value="1"/>
</dbReference>
<dbReference type="SUPFAM" id="SSF55811">
    <property type="entry name" value="Nudix"/>
    <property type="match status" value="2"/>
</dbReference>
<dbReference type="AlphaFoldDB" id="A0AB36JVB5"/>
<evidence type="ECO:0000256" key="3">
    <source>
        <dbReference type="ARBA" id="ARBA00009595"/>
    </source>
</evidence>
<dbReference type="InterPro" id="IPR015376">
    <property type="entry name" value="Znr_NADH_PPase"/>
</dbReference>
<dbReference type="Pfam" id="PF09297">
    <property type="entry name" value="Zn_ribbon_NUD"/>
    <property type="match status" value="1"/>
</dbReference>
<gene>
    <name evidence="14" type="ORF">BZG00_13420</name>
</gene>
<dbReference type="InterPro" id="IPR015797">
    <property type="entry name" value="NUDIX_hydrolase-like_dom_sf"/>
</dbReference>
<dbReference type="InterPro" id="IPR050241">
    <property type="entry name" value="NAD-cap_RNA_hydrolase_NudC"/>
</dbReference>
<evidence type="ECO:0000313" key="14">
    <source>
        <dbReference type="EMBL" id="OOE38669.1"/>
    </source>
</evidence>
<evidence type="ECO:0000256" key="11">
    <source>
        <dbReference type="ARBA" id="ARBA00023679"/>
    </source>
</evidence>
<dbReference type="PROSITE" id="PS00893">
    <property type="entry name" value="NUDIX_BOX"/>
    <property type="match status" value="1"/>
</dbReference>
<dbReference type="GO" id="GO:0035529">
    <property type="term" value="F:NADH pyrophosphatase activity"/>
    <property type="evidence" value="ECO:0007669"/>
    <property type="project" value="TreeGrafter"/>
</dbReference>
<comment type="similarity">
    <text evidence="3">Belongs to the Nudix hydrolase family. NudC subfamily.</text>
</comment>
<evidence type="ECO:0000256" key="12">
    <source>
        <dbReference type="RuleBase" id="RU003476"/>
    </source>
</evidence>
<dbReference type="CDD" id="cd03429">
    <property type="entry name" value="NUDIX_NADH_pyrophosphatase_Nudt13"/>
    <property type="match status" value="1"/>
</dbReference>
<dbReference type="InterPro" id="IPR020084">
    <property type="entry name" value="NUDIX_hydrolase_CS"/>
</dbReference>
<keyword evidence="10" id="KW-0464">Manganese</keyword>
<evidence type="ECO:0000256" key="6">
    <source>
        <dbReference type="ARBA" id="ARBA00022801"/>
    </source>
</evidence>
<keyword evidence="9" id="KW-0520">NAD</keyword>
<comment type="cofactor">
    <cofactor evidence="2">
        <name>Zn(2+)</name>
        <dbReference type="ChEBI" id="CHEBI:29105"/>
    </cofactor>
</comment>
<evidence type="ECO:0000256" key="9">
    <source>
        <dbReference type="ARBA" id="ARBA00023027"/>
    </source>
</evidence>
<dbReference type="Pfam" id="PF00293">
    <property type="entry name" value="NUDIX"/>
    <property type="match status" value="1"/>
</dbReference>
<dbReference type="PROSITE" id="PS51462">
    <property type="entry name" value="NUDIX"/>
    <property type="match status" value="1"/>
</dbReference>
<proteinExistence type="inferred from homology"/>
<reference evidence="14 15" key="1">
    <citation type="journal article" date="2017" name="Genome Announc.">
        <title>Draft Genome Sequences of Salinivibrio proteolyticus, Salinivibrio sharmensis, Salinivibrio siamensis, Salinivibrio costicola subsp. alcaliphilus, Salinivibrio costicola subsp. vallismortis, and 29 New Isolates Belonging to the Genus Salinivibrio.</title>
        <authorList>
            <person name="Lopez-Hermoso C."/>
            <person name="de la Haba R.R."/>
            <person name="Sanchez-Porro C."/>
            <person name="Bayliss S.C."/>
            <person name="Feil E.J."/>
            <person name="Ventosa A."/>
        </authorList>
    </citation>
    <scope>NUCLEOTIDE SEQUENCE [LARGE SCALE GENOMIC DNA]</scope>
    <source>
        <strain evidence="14 15">AL184</strain>
    </source>
</reference>
<evidence type="ECO:0000256" key="10">
    <source>
        <dbReference type="ARBA" id="ARBA00023211"/>
    </source>
</evidence>
<keyword evidence="8" id="KW-0460">Magnesium</keyword>
<dbReference type="GO" id="GO:0019677">
    <property type="term" value="P:NAD+ catabolic process"/>
    <property type="evidence" value="ECO:0007669"/>
    <property type="project" value="TreeGrafter"/>
</dbReference>
<name>A0AB36JVB5_9GAMM</name>
<dbReference type="GO" id="GO:0005829">
    <property type="term" value="C:cytosol"/>
    <property type="evidence" value="ECO:0007669"/>
    <property type="project" value="TreeGrafter"/>
</dbReference>
<dbReference type="PANTHER" id="PTHR42904:SF6">
    <property type="entry name" value="NAD-CAPPED RNA HYDROLASE NUDT12"/>
    <property type="match status" value="1"/>
</dbReference>
<protein>
    <recommendedName>
        <fullName evidence="4">NAD(+) diphosphatase</fullName>
        <ecNumber evidence="4">3.6.1.22</ecNumber>
    </recommendedName>
</protein>
<dbReference type="GO" id="GO:0006742">
    <property type="term" value="P:NADP+ catabolic process"/>
    <property type="evidence" value="ECO:0007669"/>
    <property type="project" value="TreeGrafter"/>
</dbReference>
<dbReference type="RefSeq" id="WP_077659672.1">
    <property type="nucleotide sequence ID" value="NZ_CP040021.1"/>
</dbReference>
<sequence>MSQNQQAVYVCAMTKGKLWLPEGELPCIPLSQLPFSGGDMVTVGDYQQLPVVGIFNCNPVLPDDEMAGLRDLLPSLSADLFALVGRVVQLDYMRQQQAYCGRCGQRTEFDAQAVAMRCANCQRHDYPRVSPCVIVAVRDDKRLLLAQHPRHKTGMYTVIAGFVEPGETLEQCVAREVEEETGIRVKNIRYMDSQPWAFPSNLMMGFLADYADGQLRPDYEELRDAQWFDSDALPPVAPKGTIARRLIEASCTLAQA</sequence>
<keyword evidence="15" id="KW-1185">Reference proteome</keyword>
<keyword evidence="6 12" id="KW-0378">Hydrolase</keyword>
<accession>A0AB36JVB5</accession>
<evidence type="ECO:0000256" key="5">
    <source>
        <dbReference type="ARBA" id="ARBA00022723"/>
    </source>
</evidence>
<feature type="domain" description="Nudix hydrolase" evidence="13">
    <location>
        <begin position="127"/>
        <end position="250"/>
    </location>
</feature>
<dbReference type="GO" id="GO:0046872">
    <property type="term" value="F:metal ion binding"/>
    <property type="evidence" value="ECO:0007669"/>
    <property type="project" value="UniProtKB-KW"/>
</dbReference>
<dbReference type="InterPro" id="IPR049734">
    <property type="entry name" value="NudC-like_C"/>
</dbReference>
<dbReference type="Proteomes" id="UP000189021">
    <property type="component" value="Unassembled WGS sequence"/>
</dbReference>
<evidence type="ECO:0000256" key="1">
    <source>
        <dbReference type="ARBA" id="ARBA00001946"/>
    </source>
</evidence>
<evidence type="ECO:0000259" key="13">
    <source>
        <dbReference type="PROSITE" id="PS51462"/>
    </source>
</evidence>
<dbReference type="InterPro" id="IPR000086">
    <property type="entry name" value="NUDIX_hydrolase_dom"/>
</dbReference>
<organism evidence="14 15">
    <name type="scientific">Salinivibrio kushneri</name>
    <dbReference type="NCBI Taxonomy" id="1908198"/>
    <lineage>
        <taxon>Bacteria</taxon>
        <taxon>Pseudomonadati</taxon>
        <taxon>Pseudomonadota</taxon>
        <taxon>Gammaproteobacteria</taxon>
        <taxon>Vibrionales</taxon>
        <taxon>Vibrionaceae</taxon>
        <taxon>Salinivibrio</taxon>
    </lineage>
</organism>
<keyword evidence="5" id="KW-0479">Metal-binding</keyword>
<evidence type="ECO:0000256" key="7">
    <source>
        <dbReference type="ARBA" id="ARBA00022833"/>
    </source>
</evidence>
<evidence type="ECO:0000313" key="15">
    <source>
        <dbReference type="Proteomes" id="UP000189021"/>
    </source>
</evidence>
<dbReference type="FunFam" id="3.90.79.10:FF:000004">
    <property type="entry name" value="NADH pyrophosphatase"/>
    <property type="match status" value="1"/>
</dbReference>
<dbReference type="EMBL" id="MUEK01000015">
    <property type="protein sequence ID" value="OOE38669.1"/>
    <property type="molecule type" value="Genomic_DNA"/>
</dbReference>
<dbReference type="InterPro" id="IPR020476">
    <property type="entry name" value="Nudix_hydrolase"/>
</dbReference>
<evidence type="ECO:0000256" key="8">
    <source>
        <dbReference type="ARBA" id="ARBA00022842"/>
    </source>
</evidence>
<dbReference type="Gene3D" id="3.90.79.10">
    <property type="entry name" value="Nucleoside Triphosphate Pyrophosphohydrolase"/>
    <property type="match status" value="1"/>
</dbReference>